<name>A0A2T0UUD8_9MICO</name>
<evidence type="ECO:0000313" key="4">
    <source>
        <dbReference type="Proteomes" id="UP000237822"/>
    </source>
</evidence>
<gene>
    <name evidence="3" type="ORF">BCF74_105108</name>
</gene>
<protein>
    <submittedName>
        <fullName evidence="3">Glyoxylase-like metal-dependent hydrolase (Beta-lactamase superfamily II)</fullName>
    </submittedName>
</protein>
<dbReference type="Proteomes" id="UP000237822">
    <property type="component" value="Unassembled WGS sequence"/>
</dbReference>
<keyword evidence="3" id="KW-0378">Hydrolase</keyword>
<feature type="domain" description="Metallo-beta-lactamase" evidence="2">
    <location>
        <begin position="44"/>
        <end position="213"/>
    </location>
</feature>
<dbReference type="SUPFAM" id="SSF56281">
    <property type="entry name" value="Metallo-hydrolase/oxidoreductase"/>
    <property type="match status" value="1"/>
</dbReference>
<dbReference type="Gene3D" id="3.60.15.10">
    <property type="entry name" value="Ribonuclease Z/Hydroxyacylglutathione hydrolase-like"/>
    <property type="match status" value="1"/>
</dbReference>
<dbReference type="OrthoDB" id="2971563at2"/>
<evidence type="ECO:0000313" key="3">
    <source>
        <dbReference type="EMBL" id="PRY61549.1"/>
    </source>
</evidence>
<dbReference type="CDD" id="cd06262">
    <property type="entry name" value="metallo-hydrolase-like_MBL-fold"/>
    <property type="match status" value="1"/>
</dbReference>
<reference evidence="3 4" key="1">
    <citation type="submission" date="2018-03" db="EMBL/GenBank/DDBJ databases">
        <title>Genomic Encyclopedia of Archaeal and Bacterial Type Strains, Phase II (KMG-II): from individual species to whole genera.</title>
        <authorList>
            <person name="Goeker M."/>
        </authorList>
    </citation>
    <scope>NUCLEOTIDE SEQUENCE [LARGE SCALE GENOMIC DNA]</scope>
    <source>
        <strain evidence="3 4">ATCC BAA-1496</strain>
    </source>
</reference>
<dbReference type="SMART" id="SM00849">
    <property type="entry name" value="Lactamase_B"/>
    <property type="match status" value="1"/>
</dbReference>
<dbReference type="EMBL" id="PVTI01000005">
    <property type="protein sequence ID" value="PRY61549.1"/>
    <property type="molecule type" value="Genomic_DNA"/>
</dbReference>
<dbReference type="AlphaFoldDB" id="A0A2T0UUD8"/>
<sequence length="234" mass="25364">MTNPDTDGGSGTDDYTGSVTPGGDTDVRELDDLVIRKIAVSDMSNNVYLLTCRRTGEQLLIDAADDPTRIAALVREGSGSLDALVTTHQHWDHVRALKDVVDAFHPRTHAGADDADALPVRPDVRLAHGDTVRFGEVELDVVHLRGHTPGSVALAYADPSPGGRTHLFTGDSLFPGGIGNTKNPGQSFDSLIEDVTTRVFDVYDDDTWVYPGHGDDTTLGVERPHLGEWRERGW</sequence>
<organism evidence="3 4">
    <name type="scientific">Knoellia remsis</name>
    <dbReference type="NCBI Taxonomy" id="407159"/>
    <lineage>
        <taxon>Bacteria</taxon>
        <taxon>Bacillati</taxon>
        <taxon>Actinomycetota</taxon>
        <taxon>Actinomycetes</taxon>
        <taxon>Micrococcales</taxon>
        <taxon>Intrasporangiaceae</taxon>
        <taxon>Knoellia</taxon>
    </lineage>
</organism>
<dbReference type="InterPro" id="IPR001279">
    <property type="entry name" value="Metallo-B-lactamas"/>
</dbReference>
<dbReference type="InterPro" id="IPR051453">
    <property type="entry name" value="MBL_Glyoxalase_II"/>
</dbReference>
<evidence type="ECO:0000256" key="1">
    <source>
        <dbReference type="SAM" id="MobiDB-lite"/>
    </source>
</evidence>
<dbReference type="InterPro" id="IPR036866">
    <property type="entry name" value="RibonucZ/Hydroxyglut_hydro"/>
</dbReference>
<dbReference type="PANTHER" id="PTHR46233:SF1">
    <property type="entry name" value="CONSERVED PROTEIN"/>
    <property type="match status" value="1"/>
</dbReference>
<evidence type="ECO:0000259" key="2">
    <source>
        <dbReference type="SMART" id="SM00849"/>
    </source>
</evidence>
<keyword evidence="4" id="KW-1185">Reference proteome</keyword>
<accession>A0A2T0UUD8</accession>
<dbReference type="GO" id="GO:0016787">
    <property type="term" value="F:hydrolase activity"/>
    <property type="evidence" value="ECO:0007669"/>
    <property type="project" value="UniProtKB-KW"/>
</dbReference>
<comment type="caution">
    <text evidence="3">The sequence shown here is derived from an EMBL/GenBank/DDBJ whole genome shotgun (WGS) entry which is preliminary data.</text>
</comment>
<dbReference type="Pfam" id="PF00753">
    <property type="entry name" value="Lactamase_B"/>
    <property type="match status" value="1"/>
</dbReference>
<feature type="region of interest" description="Disordered" evidence="1">
    <location>
        <begin position="1"/>
        <end position="26"/>
    </location>
</feature>
<proteinExistence type="predicted"/>
<dbReference type="PANTHER" id="PTHR46233">
    <property type="entry name" value="HYDROXYACYLGLUTATHIONE HYDROLASE GLOC"/>
    <property type="match status" value="1"/>
</dbReference>
<dbReference type="RefSeq" id="WP_106296804.1">
    <property type="nucleotide sequence ID" value="NZ_PVTI01000005.1"/>
</dbReference>